<dbReference type="Gene3D" id="3.30.479.30">
    <property type="entry name" value="Band 7 domain"/>
    <property type="match status" value="1"/>
</dbReference>
<dbReference type="SMART" id="SM00244">
    <property type="entry name" value="PHB"/>
    <property type="match status" value="1"/>
</dbReference>
<comment type="subcellular location">
    <subcellularLocation>
        <location evidence="1">Membrane</location>
        <topology evidence="1">Single-pass membrane protein</topology>
    </subcellularLocation>
</comment>
<evidence type="ECO:0000256" key="3">
    <source>
        <dbReference type="SAM" id="Phobius"/>
    </source>
</evidence>
<dbReference type="InterPro" id="IPR001107">
    <property type="entry name" value="Band_7"/>
</dbReference>
<keyword evidence="3" id="KW-0812">Transmembrane</keyword>
<dbReference type="AlphaFoldDB" id="A0A432W9Z5"/>
<dbReference type="PANTHER" id="PTHR43327">
    <property type="entry name" value="STOMATIN-LIKE PROTEIN 2, MITOCHONDRIAL"/>
    <property type="match status" value="1"/>
</dbReference>
<dbReference type="PANTHER" id="PTHR43327:SF10">
    <property type="entry name" value="STOMATIN-LIKE PROTEIN 2, MITOCHONDRIAL"/>
    <property type="match status" value="1"/>
</dbReference>
<name>A0A432W9Z5_9GAMM</name>
<dbReference type="InterPro" id="IPR036013">
    <property type="entry name" value="Band_7/SPFH_dom_sf"/>
</dbReference>
<protein>
    <submittedName>
        <fullName evidence="5">SPFH domain-containing protein</fullName>
    </submittedName>
</protein>
<organism evidence="5 6">
    <name type="scientific">Aliidiomarina minuta</name>
    <dbReference type="NCBI Taxonomy" id="880057"/>
    <lineage>
        <taxon>Bacteria</taxon>
        <taxon>Pseudomonadati</taxon>
        <taxon>Pseudomonadota</taxon>
        <taxon>Gammaproteobacteria</taxon>
        <taxon>Alteromonadales</taxon>
        <taxon>Idiomarinaceae</taxon>
        <taxon>Aliidiomarina</taxon>
    </lineage>
</organism>
<feature type="transmembrane region" description="Helical" evidence="3">
    <location>
        <begin position="6"/>
        <end position="26"/>
    </location>
</feature>
<dbReference type="InterPro" id="IPR050710">
    <property type="entry name" value="Band7/mec-2_domain"/>
</dbReference>
<dbReference type="RefSeq" id="WP_126803747.1">
    <property type="nucleotide sequence ID" value="NZ_PIPL01000001.1"/>
</dbReference>
<dbReference type="EMBL" id="PIPL01000001">
    <property type="protein sequence ID" value="RUO26934.1"/>
    <property type="molecule type" value="Genomic_DNA"/>
</dbReference>
<evidence type="ECO:0000259" key="4">
    <source>
        <dbReference type="SMART" id="SM00244"/>
    </source>
</evidence>
<gene>
    <name evidence="5" type="ORF">CWE09_09650</name>
</gene>
<evidence type="ECO:0000256" key="2">
    <source>
        <dbReference type="SAM" id="Coils"/>
    </source>
</evidence>
<keyword evidence="3" id="KW-0472">Membrane</keyword>
<dbReference type="Proteomes" id="UP000288293">
    <property type="component" value="Unassembled WGS sequence"/>
</dbReference>
<feature type="coiled-coil region" evidence="2">
    <location>
        <begin position="173"/>
        <end position="200"/>
    </location>
</feature>
<dbReference type="CDD" id="cd03407">
    <property type="entry name" value="SPFH_like_u4"/>
    <property type="match status" value="1"/>
</dbReference>
<evidence type="ECO:0000313" key="5">
    <source>
        <dbReference type="EMBL" id="RUO26934.1"/>
    </source>
</evidence>
<dbReference type="SUPFAM" id="SSF117892">
    <property type="entry name" value="Band 7/SPFH domain"/>
    <property type="match status" value="1"/>
</dbReference>
<accession>A0A432W9Z5</accession>
<keyword evidence="3" id="KW-1133">Transmembrane helix</keyword>
<dbReference type="OrthoDB" id="9809197at2"/>
<evidence type="ECO:0000256" key="1">
    <source>
        <dbReference type="ARBA" id="ARBA00004167"/>
    </source>
</evidence>
<keyword evidence="6" id="KW-1185">Reference proteome</keyword>
<keyword evidence="2" id="KW-0175">Coiled coil</keyword>
<evidence type="ECO:0000313" key="6">
    <source>
        <dbReference type="Proteomes" id="UP000288293"/>
    </source>
</evidence>
<dbReference type="Pfam" id="PF01145">
    <property type="entry name" value="Band_7"/>
    <property type="match status" value="1"/>
</dbReference>
<sequence length="311" mass="34829">MENLPLHYIIIVLAILAIISLSVRLIPHRHVALVERFGKYTRTLEPGLNFLIPFVEKISHKQSLRVQQLNVSIETKTADNVFVIARVSVQYFVESAEAAYNAFYQLDDPEEQITSYVYDVVRAQIPRQSLDNVFDNKDEISNVVMTQLQDAMEEFGFRIRNTLVTDIDPNEDVKRSMNRINAAQRERRAAEHEAEAERIKIVKIAEADKESKILSGQGVAGQRKAIAEGLRESIDMVVDEKNGIGAEHVVYLLTFTNYVDALESIGKDNSVIMVPQPTGQLDQMEEIRNSIISGSAVSNAAKKNGGKKSAS</sequence>
<proteinExistence type="predicted"/>
<feature type="domain" description="Band 7" evidence="4">
    <location>
        <begin position="21"/>
        <end position="181"/>
    </location>
</feature>
<comment type="caution">
    <text evidence="5">The sequence shown here is derived from an EMBL/GenBank/DDBJ whole genome shotgun (WGS) entry which is preliminary data.</text>
</comment>
<dbReference type="GO" id="GO:0016020">
    <property type="term" value="C:membrane"/>
    <property type="evidence" value="ECO:0007669"/>
    <property type="project" value="UniProtKB-SubCell"/>
</dbReference>
<reference evidence="5 6" key="1">
    <citation type="journal article" date="2011" name="Front. Microbiol.">
        <title>Genomic signatures of strain selection and enhancement in Bacillus atrophaeus var. globigii, a historical biowarfare simulant.</title>
        <authorList>
            <person name="Gibbons H.S."/>
            <person name="Broomall S.M."/>
            <person name="McNew L.A."/>
            <person name="Daligault H."/>
            <person name="Chapman C."/>
            <person name="Bruce D."/>
            <person name="Karavis M."/>
            <person name="Krepps M."/>
            <person name="McGregor P.A."/>
            <person name="Hong C."/>
            <person name="Park K.H."/>
            <person name="Akmal A."/>
            <person name="Feldman A."/>
            <person name="Lin J.S."/>
            <person name="Chang W.E."/>
            <person name="Higgs B.W."/>
            <person name="Demirev P."/>
            <person name="Lindquist J."/>
            <person name="Liem A."/>
            <person name="Fochler E."/>
            <person name="Read T.D."/>
            <person name="Tapia R."/>
            <person name="Johnson S."/>
            <person name="Bishop-Lilly K.A."/>
            <person name="Detter C."/>
            <person name="Han C."/>
            <person name="Sozhamannan S."/>
            <person name="Rosenzweig C.N."/>
            <person name="Skowronski E.W."/>
        </authorList>
    </citation>
    <scope>NUCLEOTIDE SEQUENCE [LARGE SCALE GENOMIC DNA]</scope>
    <source>
        <strain evidence="5 6">MLST1</strain>
    </source>
</reference>